<dbReference type="InterPro" id="IPR011836">
    <property type="entry name" value="YhdP"/>
</dbReference>
<keyword evidence="2" id="KW-1133">Transmembrane helix</keyword>
<comment type="caution">
    <text evidence="4">The sequence shown here is derived from an EMBL/GenBank/DDBJ whole genome shotgun (WGS) entry which is preliminary data.</text>
</comment>
<accession>A0A562LSJ2</accession>
<name>A0A562LSJ2_9GAMM</name>
<gene>
    <name evidence="4" type="ORF">IP93_01697</name>
</gene>
<dbReference type="PANTHER" id="PTHR38690">
    <property type="entry name" value="PROTEASE-RELATED"/>
    <property type="match status" value="1"/>
</dbReference>
<evidence type="ECO:0000313" key="4">
    <source>
        <dbReference type="EMBL" id="TWI10607.1"/>
    </source>
</evidence>
<sequence>MPTPLRRRLRLARRGLGYTIAIALVLVALLLGIVSQVLPMAEHNPERVAAWLSERAGRPISFDRVETAWTRRGPLLKLANLRVGEGAQAFVVGDTEMLVSLYAGLLPGRSFSELRLRGVDLTLERLEDGRWQVRGLPGQQKPGGDPFAALEGLGELQVIGGKLALIAPAYGLDARIPRINLRLQVNGERVRVGARIWPRLDAMPLNGMLDFNRHSGDGRVYAGARKADLSAWSSLLRLAGVVGEAGTGRAEAWGELRGGRIVLVTADAQLEGVRLRGAELAAEDGTRSTPRVDFDTVQAKARWRVVRGGWRLDAPTLRIGSGASQQTLDGLLLAGGQQFAIVADRLDGAPLVQVLALSERVAPGLRHWLLAAKPRAALQRIAIIGRRGGPLHARARIDSIGFDPVGNSPGLDGLAGAFNGDADGFDLQLDPGAALHFDWPRGFGVVHDVKLDGRIGGWREGKGWRFATPALRVAGKGYAATARGGLWWQGDGTRPWIDIAANIEEATLPAAKGFWIHYLMPKPVVEWLDMALVSGHLSNGRAIVSGDLDDWPFEKRNGRFEANAHIGNGVLKFQPDWPAAEGVEAEASFIGNGFTVDGTGRVGGVAIQRLHAGIDSYRDGRLSVRASGSGDAGSMLDVLRQSPLQKLDPDTFAKVSARGPAEVDFNLLMPLGDAHQTRVEGAVRLKNAHLADSRWNLAFDQVNGAATYSLKGFEADRLAVRHEGLPGRLSLRVGEAYMHDRANVFEAALDATLSAGALLDQAPDLGWLKPYLHGRSPWTISVGVQPARSGRPAVTRLQLASQLQGTAISLPEPLRKPAHEALATTIDTPLPLGAGEVRVALGTRAALRARAQGNQTGVRVQLGGGLPSTPPPASGLVVGGRSDRLDAIDWVAIARGGTGSGGGFPLQRIDVRAARLQLLGGVFPDTRVVVVPAAEGAIAVRAEGPSLEGALLVPSSSSAAIAGRFERAHWRPATEAPAAEGAVPPAQTHGTVAGNAGVSGRATVQAVAGDPINPANIPPLAFDIDDLRVAAARLGKATVRTRPTGRGMRFEQVQTQAPGQRIDVGGEWSGTGGAERTQMDIRIDSDDVEALLEGFGMRGQLSGGKGSAHFDAVWPGSPAGFSLSNLEGRLTLDVRDGQLLEVEPGAGRVLGLLSIAQLPRRLTLDFRDFFSKGFAFDRAGGTVQFANGIARSDDLGIRGPAADIDIRGTTHLRAQTFNQTIEVHPKAGNLLTAVGAIAGGPVGAAIGAAANAVLQKPLGEMTARTYRVTGPWKEPKVDVVREPARKPAGENTTAEGD</sequence>
<evidence type="ECO:0000256" key="1">
    <source>
        <dbReference type="SAM" id="MobiDB-lite"/>
    </source>
</evidence>
<dbReference type="OrthoDB" id="9762238at2"/>
<dbReference type="Pfam" id="PF13116">
    <property type="entry name" value="YhdP"/>
    <property type="match status" value="1"/>
</dbReference>
<feature type="transmembrane region" description="Helical" evidence="2">
    <location>
        <begin position="16"/>
        <end position="38"/>
    </location>
</feature>
<dbReference type="PANTHER" id="PTHR38690:SF1">
    <property type="entry name" value="PROTEASE"/>
    <property type="match status" value="1"/>
</dbReference>
<evidence type="ECO:0000313" key="5">
    <source>
        <dbReference type="Proteomes" id="UP000316471"/>
    </source>
</evidence>
<keyword evidence="5" id="KW-1185">Reference proteome</keyword>
<keyword evidence="2" id="KW-0812">Transmembrane</keyword>
<dbReference type="Proteomes" id="UP000316471">
    <property type="component" value="Unassembled WGS sequence"/>
</dbReference>
<dbReference type="InterPro" id="IPR025263">
    <property type="entry name" value="YhdP_central"/>
</dbReference>
<dbReference type="EMBL" id="VLKP01000006">
    <property type="protein sequence ID" value="TWI10607.1"/>
    <property type="molecule type" value="Genomic_DNA"/>
</dbReference>
<evidence type="ECO:0000259" key="3">
    <source>
        <dbReference type="Pfam" id="PF13116"/>
    </source>
</evidence>
<protein>
    <submittedName>
        <fullName evidence="4">Uncharacterized protein (TIGR02099 family)</fullName>
    </submittedName>
</protein>
<feature type="region of interest" description="Disordered" evidence="1">
    <location>
        <begin position="1054"/>
        <end position="1074"/>
    </location>
</feature>
<feature type="domain" description="YhdP central" evidence="3">
    <location>
        <begin position="10"/>
        <end position="1277"/>
    </location>
</feature>
<reference evidence="4 5" key="1">
    <citation type="journal article" date="2015" name="Stand. Genomic Sci.">
        <title>Genomic Encyclopedia of Bacterial and Archaeal Type Strains, Phase III: the genomes of soil and plant-associated and newly described type strains.</title>
        <authorList>
            <person name="Whitman W.B."/>
            <person name="Woyke T."/>
            <person name="Klenk H.P."/>
            <person name="Zhou Y."/>
            <person name="Lilburn T.G."/>
            <person name="Beck B.J."/>
            <person name="De Vos P."/>
            <person name="Vandamme P."/>
            <person name="Eisen J.A."/>
            <person name="Garrity G."/>
            <person name="Hugenholtz P."/>
            <person name="Kyrpides N.C."/>
        </authorList>
    </citation>
    <scope>NUCLEOTIDE SEQUENCE [LARGE SCALE GENOMIC DNA]</scope>
    <source>
        <strain evidence="4 5">CGMCC 1.10136</strain>
    </source>
</reference>
<dbReference type="RefSeq" id="WP_144814442.1">
    <property type="nucleotide sequence ID" value="NZ_VLKP01000006.1"/>
</dbReference>
<dbReference type="NCBIfam" id="TIGR02099">
    <property type="entry name" value="YhdP family protein"/>
    <property type="match status" value="1"/>
</dbReference>
<organism evidence="4 5">
    <name type="scientific">Aerolutibacter ruishenii</name>
    <dbReference type="NCBI Taxonomy" id="686800"/>
    <lineage>
        <taxon>Bacteria</taxon>
        <taxon>Pseudomonadati</taxon>
        <taxon>Pseudomonadota</taxon>
        <taxon>Gammaproteobacteria</taxon>
        <taxon>Lysobacterales</taxon>
        <taxon>Lysobacteraceae</taxon>
        <taxon>Aerolutibacter</taxon>
    </lineage>
</organism>
<proteinExistence type="predicted"/>
<evidence type="ECO:0000256" key="2">
    <source>
        <dbReference type="SAM" id="Phobius"/>
    </source>
</evidence>
<keyword evidence="2" id="KW-0472">Membrane</keyword>